<accession>A0A834SHR3</accession>
<dbReference type="GO" id="GO:0016740">
    <property type="term" value="F:transferase activity"/>
    <property type="evidence" value="ECO:0007669"/>
    <property type="project" value="UniProtKB-KW"/>
</dbReference>
<dbReference type="PANTHER" id="PTHR31286:SF167">
    <property type="entry name" value="OS09G0268800 PROTEIN"/>
    <property type="match status" value="1"/>
</dbReference>
<keyword evidence="3" id="KW-0670">Pyruvate</keyword>
<organism evidence="3 4">
    <name type="scientific">Senna tora</name>
    <dbReference type="NCBI Taxonomy" id="362788"/>
    <lineage>
        <taxon>Eukaryota</taxon>
        <taxon>Viridiplantae</taxon>
        <taxon>Streptophyta</taxon>
        <taxon>Embryophyta</taxon>
        <taxon>Tracheophyta</taxon>
        <taxon>Spermatophyta</taxon>
        <taxon>Magnoliopsida</taxon>
        <taxon>eudicotyledons</taxon>
        <taxon>Gunneridae</taxon>
        <taxon>Pentapetalae</taxon>
        <taxon>rosids</taxon>
        <taxon>fabids</taxon>
        <taxon>Fabales</taxon>
        <taxon>Fabaceae</taxon>
        <taxon>Caesalpinioideae</taxon>
        <taxon>Cassia clade</taxon>
        <taxon>Senna</taxon>
    </lineage>
</organism>
<comment type="caution">
    <text evidence="3">The sequence shown here is derived from an EMBL/GenBank/DDBJ whole genome shotgun (WGS) entry which is preliminary data.</text>
</comment>
<dbReference type="AlphaFoldDB" id="A0A834SHR3"/>
<dbReference type="Pfam" id="PF14392">
    <property type="entry name" value="zf-CCHC_4"/>
    <property type="match status" value="1"/>
</dbReference>
<evidence type="ECO:0000259" key="2">
    <source>
        <dbReference type="Pfam" id="PF14392"/>
    </source>
</evidence>
<sequence>MEDIWNNNMREIGWVESSDSEVGGDPDELMDEDPPVPSPRSFPTRAPIPNLDLSVIIQNRDFWSYCLHLMGRVLVVGREDRRYIVYFEHLDDMYFMYSGGPWSVHSALLTFIPWEPNMVISRTIISKVPLWVQFRGLPLEYQIPRVARQLGELVGGVLEVDWAPLIPRNIRFMRVRVLVQIDQPLLMATLLPLDTGDLFWVECAYERLYKFCKNCARMGHVHGHCP</sequence>
<protein>
    <submittedName>
        <fullName evidence="3">Pyruvate carboxyltransferase</fullName>
    </submittedName>
</protein>
<dbReference type="OrthoDB" id="1433777at2759"/>
<dbReference type="EMBL" id="JAAIUW010000013">
    <property type="protein sequence ID" value="KAF7802528.1"/>
    <property type="molecule type" value="Genomic_DNA"/>
</dbReference>
<keyword evidence="3" id="KW-0808">Transferase</keyword>
<dbReference type="InterPro" id="IPR025836">
    <property type="entry name" value="Zn_knuckle_CX2CX4HX4C"/>
</dbReference>
<evidence type="ECO:0000313" key="4">
    <source>
        <dbReference type="Proteomes" id="UP000634136"/>
    </source>
</evidence>
<proteinExistence type="predicted"/>
<reference evidence="3" key="1">
    <citation type="submission" date="2020-09" db="EMBL/GenBank/DDBJ databases">
        <title>Genome-Enabled Discovery of Anthraquinone Biosynthesis in Senna tora.</title>
        <authorList>
            <person name="Kang S.-H."/>
            <person name="Pandey R.P."/>
            <person name="Lee C.-M."/>
            <person name="Sim J.-S."/>
            <person name="Jeong J.-T."/>
            <person name="Choi B.-S."/>
            <person name="Jung M."/>
            <person name="Ginzburg D."/>
            <person name="Zhao K."/>
            <person name="Won S.Y."/>
            <person name="Oh T.-J."/>
            <person name="Yu Y."/>
            <person name="Kim N.-H."/>
            <person name="Lee O.R."/>
            <person name="Lee T.-H."/>
            <person name="Bashyal P."/>
            <person name="Kim T.-S."/>
            <person name="Lee W.-H."/>
            <person name="Kawkins C."/>
            <person name="Kim C.-K."/>
            <person name="Kim J.S."/>
            <person name="Ahn B.O."/>
            <person name="Rhee S.Y."/>
            <person name="Sohng J.K."/>
        </authorList>
    </citation>
    <scope>NUCLEOTIDE SEQUENCE</scope>
    <source>
        <tissue evidence="3">Leaf</tissue>
    </source>
</reference>
<keyword evidence="4" id="KW-1185">Reference proteome</keyword>
<dbReference type="Proteomes" id="UP000634136">
    <property type="component" value="Unassembled WGS sequence"/>
</dbReference>
<feature type="compositionally biased region" description="Acidic residues" evidence="1">
    <location>
        <begin position="18"/>
        <end position="34"/>
    </location>
</feature>
<evidence type="ECO:0000256" key="1">
    <source>
        <dbReference type="SAM" id="MobiDB-lite"/>
    </source>
</evidence>
<evidence type="ECO:0000313" key="3">
    <source>
        <dbReference type="EMBL" id="KAF7802528.1"/>
    </source>
</evidence>
<feature type="region of interest" description="Disordered" evidence="1">
    <location>
        <begin position="15"/>
        <end position="41"/>
    </location>
</feature>
<dbReference type="PANTHER" id="PTHR31286">
    <property type="entry name" value="GLYCINE-RICH CELL WALL STRUCTURAL PROTEIN 1.8-LIKE"/>
    <property type="match status" value="1"/>
</dbReference>
<name>A0A834SHR3_9FABA</name>
<feature type="domain" description="Zinc knuckle CX2CX4HX4C" evidence="2">
    <location>
        <begin position="181"/>
        <end position="226"/>
    </location>
</feature>
<dbReference type="InterPro" id="IPR040256">
    <property type="entry name" value="At4g02000-like"/>
</dbReference>
<gene>
    <name evidence="3" type="ORF">G2W53_041639</name>
</gene>